<evidence type="ECO:0000313" key="2">
    <source>
        <dbReference type="Proteomes" id="UP001158986"/>
    </source>
</evidence>
<comment type="caution">
    <text evidence="1">The sequence shown here is derived from an EMBL/GenBank/DDBJ whole genome shotgun (WGS) entry which is preliminary data.</text>
</comment>
<sequence>MAYVYEETHFRPAFRLLSYSALAFGLPLRCTPRLIYSARSGNEAALMLRVLPSFQAVSFDWSEFCVATPTWLDVSLGLFTPAWRDHTDLWKFTRCVTLHLLWTAEQLTIPPALSPASGSSCLGQLHYV</sequence>
<name>A0ABN8DAZ2_9STRA</name>
<accession>A0ABN8DAZ2</accession>
<protein>
    <submittedName>
        <fullName evidence="1">Uncharacterized protein</fullName>
    </submittedName>
</protein>
<dbReference type="Proteomes" id="UP001158986">
    <property type="component" value="Unassembled WGS sequence"/>
</dbReference>
<keyword evidence="2" id="KW-1185">Reference proteome</keyword>
<evidence type="ECO:0000313" key="1">
    <source>
        <dbReference type="EMBL" id="CAH0521379.1"/>
    </source>
</evidence>
<gene>
    <name evidence="1" type="ORF">PBS001_LOCUS7834</name>
</gene>
<proteinExistence type="predicted"/>
<organism evidence="1 2">
    <name type="scientific">Peronospora belbahrii</name>
    <dbReference type="NCBI Taxonomy" id="622444"/>
    <lineage>
        <taxon>Eukaryota</taxon>
        <taxon>Sar</taxon>
        <taxon>Stramenopiles</taxon>
        <taxon>Oomycota</taxon>
        <taxon>Peronosporomycetes</taxon>
        <taxon>Peronosporales</taxon>
        <taxon>Peronosporaceae</taxon>
        <taxon>Peronospora</taxon>
    </lineage>
</organism>
<reference evidence="1 2" key="1">
    <citation type="submission" date="2021-11" db="EMBL/GenBank/DDBJ databases">
        <authorList>
            <person name="Islam A."/>
            <person name="Islam S."/>
            <person name="Flora M.S."/>
            <person name="Rahman M."/>
            <person name="Ziaur R.M."/>
            <person name="Epstein J.H."/>
            <person name="Hassan M."/>
            <person name="Klassen M."/>
            <person name="Woodard K."/>
            <person name="Webb A."/>
            <person name="Webby R.J."/>
            <person name="El Zowalaty M.E."/>
        </authorList>
    </citation>
    <scope>NUCLEOTIDE SEQUENCE [LARGE SCALE GENOMIC DNA]</scope>
    <source>
        <strain evidence="1">Pbs1</strain>
    </source>
</reference>
<dbReference type="EMBL" id="CAKLCB010000378">
    <property type="protein sequence ID" value="CAH0521379.1"/>
    <property type="molecule type" value="Genomic_DNA"/>
</dbReference>